<sequence length="50" mass="5136">MTTLAGKVALVTGGSRGLGAAIVGYAKGVQDSKSECRSSVGRKSKKRIVR</sequence>
<evidence type="ECO:0000313" key="2">
    <source>
        <dbReference type="Proteomes" id="UP000570851"/>
    </source>
</evidence>
<dbReference type="Gene3D" id="3.40.50.720">
    <property type="entry name" value="NAD(P)-binding Rossmann-like Domain"/>
    <property type="match status" value="1"/>
</dbReference>
<name>A0ABR6SI18_ANAVA</name>
<keyword evidence="1" id="KW-0614">Plasmid</keyword>
<protein>
    <recommendedName>
        <fullName evidence="3">Short-chain dehydrogenase/reductase SDR</fullName>
    </recommendedName>
</protein>
<dbReference type="SUPFAM" id="SSF51735">
    <property type="entry name" value="NAD(P)-binding Rossmann-fold domains"/>
    <property type="match status" value="1"/>
</dbReference>
<accession>A0ABR6SI18</accession>
<proteinExistence type="predicted"/>
<organism evidence="1 2">
    <name type="scientific">Trichormus variabilis N2B</name>
    <dbReference type="NCBI Taxonomy" id="2681315"/>
    <lineage>
        <taxon>Bacteria</taxon>
        <taxon>Bacillati</taxon>
        <taxon>Cyanobacteriota</taxon>
        <taxon>Cyanophyceae</taxon>
        <taxon>Nostocales</taxon>
        <taxon>Nostocaceae</taxon>
        <taxon>Trichormus</taxon>
    </lineage>
</organism>
<comment type="caution">
    <text evidence="1">The sequence shown here is derived from an EMBL/GenBank/DDBJ whole genome shotgun (WGS) entry which is preliminary data.</text>
</comment>
<dbReference type="GeneID" id="58727338"/>
<dbReference type="RefSeq" id="WP_153228381.1">
    <property type="nucleotide sequence ID" value="NZ_JACKZP010000304.1"/>
</dbReference>
<dbReference type="Proteomes" id="UP000570851">
    <property type="component" value="Unassembled WGS sequence"/>
</dbReference>
<dbReference type="InterPro" id="IPR036291">
    <property type="entry name" value="NAD(P)-bd_dom_sf"/>
</dbReference>
<gene>
    <name evidence="1" type="ORF">GNE12_28915</name>
</gene>
<evidence type="ECO:0008006" key="3">
    <source>
        <dbReference type="Google" id="ProtNLM"/>
    </source>
</evidence>
<evidence type="ECO:0000313" key="1">
    <source>
        <dbReference type="EMBL" id="MBC1305903.1"/>
    </source>
</evidence>
<reference evidence="1 2" key="1">
    <citation type="submission" date="2019-11" db="EMBL/GenBank/DDBJ databases">
        <title>Comparison of genomes from free-living endosymbiotic cyanobacteria isolated from Azolla.</title>
        <authorList>
            <person name="Thiel T."/>
            <person name="Pratte B."/>
        </authorList>
    </citation>
    <scope>NUCLEOTIDE SEQUENCE [LARGE SCALE GENOMIC DNA]</scope>
    <source>
        <strain evidence="1 2">N2B</strain>
        <plasmid evidence="1">pN2B-C</plasmid>
    </source>
</reference>
<dbReference type="EMBL" id="JACKZP010000304">
    <property type="protein sequence ID" value="MBC1305903.1"/>
    <property type="molecule type" value="Genomic_DNA"/>
</dbReference>
<geneLocation type="plasmid" evidence="1">
    <name>pN2B-C</name>
</geneLocation>
<keyword evidence="2" id="KW-1185">Reference proteome</keyword>